<evidence type="ECO:0000313" key="1">
    <source>
        <dbReference type="EMBL" id="KAJ0203363.1"/>
    </source>
</evidence>
<sequence>MTYVDGRNILDRPLIINEICSWEKKIKNKFFLFKVDFEKPFDSVNCGFLDSLMEHMNFGNLNGSPTLGFVITKGVRHDDPLSHFFINYFYGGFKNCYENGLWDVMGFEQYINLMVYMQTLIALNLVCLMNYN</sequence>
<organism evidence="1 2">
    <name type="scientific">Lactuca sativa</name>
    <name type="common">Garden lettuce</name>
    <dbReference type="NCBI Taxonomy" id="4236"/>
    <lineage>
        <taxon>Eukaryota</taxon>
        <taxon>Viridiplantae</taxon>
        <taxon>Streptophyta</taxon>
        <taxon>Embryophyta</taxon>
        <taxon>Tracheophyta</taxon>
        <taxon>Spermatophyta</taxon>
        <taxon>Magnoliopsida</taxon>
        <taxon>eudicotyledons</taxon>
        <taxon>Gunneridae</taxon>
        <taxon>Pentapetalae</taxon>
        <taxon>asterids</taxon>
        <taxon>campanulids</taxon>
        <taxon>Asterales</taxon>
        <taxon>Asteraceae</taxon>
        <taxon>Cichorioideae</taxon>
        <taxon>Cichorieae</taxon>
        <taxon>Lactucinae</taxon>
        <taxon>Lactuca</taxon>
    </lineage>
</organism>
<proteinExistence type="predicted"/>
<dbReference type="AlphaFoldDB" id="A0A9R1VEN3"/>
<name>A0A9R1VEN3_LACSA</name>
<dbReference type="EMBL" id="NBSK02000005">
    <property type="protein sequence ID" value="KAJ0203363.1"/>
    <property type="molecule type" value="Genomic_DNA"/>
</dbReference>
<reference evidence="1 2" key="1">
    <citation type="journal article" date="2017" name="Nat. Commun.">
        <title>Genome assembly with in vitro proximity ligation data and whole-genome triplication in lettuce.</title>
        <authorList>
            <person name="Reyes-Chin-Wo S."/>
            <person name="Wang Z."/>
            <person name="Yang X."/>
            <person name="Kozik A."/>
            <person name="Arikit S."/>
            <person name="Song C."/>
            <person name="Xia L."/>
            <person name="Froenicke L."/>
            <person name="Lavelle D.O."/>
            <person name="Truco M.J."/>
            <person name="Xia R."/>
            <person name="Zhu S."/>
            <person name="Xu C."/>
            <person name="Xu H."/>
            <person name="Xu X."/>
            <person name="Cox K."/>
            <person name="Korf I."/>
            <person name="Meyers B.C."/>
            <person name="Michelmore R.W."/>
        </authorList>
    </citation>
    <scope>NUCLEOTIDE SEQUENCE [LARGE SCALE GENOMIC DNA]</scope>
    <source>
        <strain evidence="2">cv. Salinas</strain>
        <tissue evidence="1">Seedlings</tissue>
    </source>
</reference>
<dbReference type="Proteomes" id="UP000235145">
    <property type="component" value="Unassembled WGS sequence"/>
</dbReference>
<protein>
    <recommendedName>
        <fullName evidence="3">Reverse transcriptase domain-containing protein</fullName>
    </recommendedName>
</protein>
<comment type="caution">
    <text evidence="1">The sequence shown here is derived from an EMBL/GenBank/DDBJ whole genome shotgun (WGS) entry which is preliminary data.</text>
</comment>
<gene>
    <name evidence="1" type="ORF">LSAT_V11C500272580</name>
</gene>
<accession>A0A9R1VEN3</accession>
<evidence type="ECO:0000313" key="2">
    <source>
        <dbReference type="Proteomes" id="UP000235145"/>
    </source>
</evidence>
<keyword evidence="2" id="KW-1185">Reference proteome</keyword>
<evidence type="ECO:0008006" key="3">
    <source>
        <dbReference type="Google" id="ProtNLM"/>
    </source>
</evidence>